<accession>B9T5H2</accession>
<organism evidence="2 3">
    <name type="scientific">Ricinus communis</name>
    <name type="common">Castor bean</name>
    <dbReference type="NCBI Taxonomy" id="3988"/>
    <lineage>
        <taxon>Eukaryota</taxon>
        <taxon>Viridiplantae</taxon>
        <taxon>Streptophyta</taxon>
        <taxon>Embryophyta</taxon>
        <taxon>Tracheophyta</taxon>
        <taxon>Spermatophyta</taxon>
        <taxon>Magnoliopsida</taxon>
        <taxon>eudicotyledons</taxon>
        <taxon>Gunneridae</taxon>
        <taxon>Pentapetalae</taxon>
        <taxon>rosids</taxon>
        <taxon>fabids</taxon>
        <taxon>Malpighiales</taxon>
        <taxon>Euphorbiaceae</taxon>
        <taxon>Acalyphoideae</taxon>
        <taxon>Acalypheae</taxon>
        <taxon>Ricinus</taxon>
    </lineage>
</organism>
<sequence length="68" mass="7586">MHEDSNQPQSVSGTNDRRKKLISCNQSESVSIETSKRFTQRGMVIASQESTQLEPPILTQESTMTSNT</sequence>
<feature type="region of interest" description="Disordered" evidence="1">
    <location>
        <begin position="1"/>
        <end position="68"/>
    </location>
</feature>
<evidence type="ECO:0000313" key="3">
    <source>
        <dbReference type="Proteomes" id="UP000008311"/>
    </source>
</evidence>
<reference evidence="3" key="1">
    <citation type="journal article" date="2010" name="Nat. Biotechnol.">
        <title>Draft genome sequence of the oilseed species Ricinus communis.</title>
        <authorList>
            <person name="Chan A.P."/>
            <person name="Crabtree J."/>
            <person name="Zhao Q."/>
            <person name="Lorenzi H."/>
            <person name="Orvis J."/>
            <person name="Puiu D."/>
            <person name="Melake-Berhan A."/>
            <person name="Jones K.M."/>
            <person name="Redman J."/>
            <person name="Chen G."/>
            <person name="Cahoon E.B."/>
            <person name="Gedil M."/>
            <person name="Stanke M."/>
            <person name="Haas B.J."/>
            <person name="Wortman J.R."/>
            <person name="Fraser-Liggett C.M."/>
            <person name="Ravel J."/>
            <person name="Rabinowicz P.D."/>
        </authorList>
    </citation>
    <scope>NUCLEOTIDE SEQUENCE [LARGE SCALE GENOMIC DNA]</scope>
    <source>
        <strain evidence="3">cv. Hale</strain>
    </source>
</reference>
<feature type="compositionally biased region" description="Polar residues" evidence="1">
    <location>
        <begin position="23"/>
        <end position="33"/>
    </location>
</feature>
<protein>
    <submittedName>
        <fullName evidence="2">Uncharacterized protein</fullName>
    </submittedName>
</protein>
<dbReference type="EMBL" id="EQ974528">
    <property type="protein sequence ID" value="EEF28895.1"/>
    <property type="molecule type" value="Genomic_DNA"/>
</dbReference>
<feature type="compositionally biased region" description="Polar residues" evidence="1">
    <location>
        <begin position="1"/>
        <end position="14"/>
    </location>
</feature>
<keyword evidence="3" id="KW-1185">Reference proteome</keyword>
<dbReference type="InParanoid" id="B9T5H2"/>
<evidence type="ECO:0000313" key="2">
    <source>
        <dbReference type="EMBL" id="EEF28895.1"/>
    </source>
</evidence>
<gene>
    <name evidence="2" type="ORF">RCOM_0095460</name>
</gene>
<feature type="compositionally biased region" description="Polar residues" evidence="1">
    <location>
        <begin position="47"/>
        <end position="68"/>
    </location>
</feature>
<dbReference type="Proteomes" id="UP000008311">
    <property type="component" value="Unassembled WGS sequence"/>
</dbReference>
<evidence type="ECO:0000256" key="1">
    <source>
        <dbReference type="SAM" id="MobiDB-lite"/>
    </source>
</evidence>
<name>B9T5H2_RICCO</name>
<proteinExistence type="predicted"/>
<dbReference type="AlphaFoldDB" id="B9T5H2"/>